<dbReference type="PROSITE" id="PS50995">
    <property type="entry name" value="HTH_MARR_2"/>
    <property type="match status" value="1"/>
</dbReference>
<protein>
    <submittedName>
        <fullName evidence="6">Transcriptional regulator, MarR family</fullName>
    </submittedName>
</protein>
<dbReference type="Gene3D" id="1.10.10.10">
    <property type="entry name" value="Winged helix-like DNA-binding domain superfamily/Winged helix DNA-binding domain"/>
    <property type="match status" value="1"/>
</dbReference>
<evidence type="ECO:0000256" key="2">
    <source>
        <dbReference type="ARBA" id="ARBA00023125"/>
    </source>
</evidence>
<dbReference type="Pfam" id="PF12802">
    <property type="entry name" value="MarR_2"/>
    <property type="match status" value="1"/>
</dbReference>
<evidence type="ECO:0000256" key="1">
    <source>
        <dbReference type="ARBA" id="ARBA00023015"/>
    </source>
</evidence>
<dbReference type="InterPro" id="IPR000835">
    <property type="entry name" value="HTH_MarR-typ"/>
</dbReference>
<name>A0A6J4PR44_9ACTN</name>
<sequence length="169" mass="18203">MDDGPDDDRRAATSAVMDETFALTRLLTTLRAQKNDRSARLLLLHLGRSGQLRQQALAELSHADPSTISRHVADLVAQGLVHRLPDPADGRASLLALTDEGRTALAELRREREERAAAALGGWSTEELTAFAASLARYTHDLEGLLAGPARTPHPGSAEPRAASEEDRA</sequence>
<proteinExistence type="predicted"/>
<dbReference type="InterPro" id="IPR036390">
    <property type="entry name" value="WH_DNA-bd_sf"/>
</dbReference>
<dbReference type="PANTHER" id="PTHR39515">
    <property type="entry name" value="CONSERVED PROTEIN"/>
    <property type="match status" value="1"/>
</dbReference>
<dbReference type="SMART" id="SM00347">
    <property type="entry name" value="HTH_MARR"/>
    <property type="match status" value="1"/>
</dbReference>
<dbReference type="SUPFAM" id="SSF46785">
    <property type="entry name" value="Winged helix' DNA-binding domain"/>
    <property type="match status" value="1"/>
</dbReference>
<dbReference type="InterPro" id="IPR052526">
    <property type="entry name" value="HTH-type_Bedaq_tolerance"/>
</dbReference>
<feature type="region of interest" description="Disordered" evidence="4">
    <location>
        <begin position="146"/>
        <end position="169"/>
    </location>
</feature>
<gene>
    <name evidence="6" type="ORF">AVDCRST_MAG35-2052</name>
</gene>
<dbReference type="InterPro" id="IPR023187">
    <property type="entry name" value="Tscrpt_reg_MarR-type_CS"/>
</dbReference>
<feature type="domain" description="HTH marR-type" evidence="5">
    <location>
        <begin position="1"/>
        <end position="140"/>
    </location>
</feature>
<keyword evidence="2" id="KW-0238">DNA-binding</keyword>
<dbReference type="PANTHER" id="PTHR39515:SF2">
    <property type="entry name" value="HTH-TYPE TRANSCRIPTIONAL REGULATOR RV0880"/>
    <property type="match status" value="1"/>
</dbReference>
<keyword evidence="1" id="KW-0805">Transcription regulation</keyword>
<accession>A0A6J4PR44</accession>
<evidence type="ECO:0000313" key="6">
    <source>
        <dbReference type="EMBL" id="CAA9421979.1"/>
    </source>
</evidence>
<dbReference type="PROSITE" id="PS01117">
    <property type="entry name" value="HTH_MARR_1"/>
    <property type="match status" value="1"/>
</dbReference>
<dbReference type="AlphaFoldDB" id="A0A6J4PR44"/>
<dbReference type="GO" id="GO:0003700">
    <property type="term" value="F:DNA-binding transcription factor activity"/>
    <property type="evidence" value="ECO:0007669"/>
    <property type="project" value="InterPro"/>
</dbReference>
<dbReference type="GO" id="GO:0003677">
    <property type="term" value="F:DNA binding"/>
    <property type="evidence" value="ECO:0007669"/>
    <property type="project" value="UniProtKB-KW"/>
</dbReference>
<dbReference type="InterPro" id="IPR036388">
    <property type="entry name" value="WH-like_DNA-bd_sf"/>
</dbReference>
<keyword evidence="3" id="KW-0804">Transcription</keyword>
<evidence type="ECO:0000256" key="3">
    <source>
        <dbReference type="ARBA" id="ARBA00023163"/>
    </source>
</evidence>
<organism evidence="6">
    <name type="scientific">uncultured Quadrisphaera sp</name>
    <dbReference type="NCBI Taxonomy" id="904978"/>
    <lineage>
        <taxon>Bacteria</taxon>
        <taxon>Bacillati</taxon>
        <taxon>Actinomycetota</taxon>
        <taxon>Actinomycetes</taxon>
        <taxon>Kineosporiales</taxon>
        <taxon>Kineosporiaceae</taxon>
        <taxon>Quadrisphaera</taxon>
        <taxon>environmental samples</taxon>
    </lineage>
</organism>
<dbReference type="EMBL" id="CADCUY010000436">
    <property type="protein sequence ID" value="CAA9421979.1"/>
    <property type="molecule type" value="Genomic_DNA"/>
</dbReference>
<evidence type="ECO:0000256" key="4">
    <source>
        <dbReference type="SAM" id="MobiDB-lite"/>
    </source>
</evidence>
<reference evidence="6" key="1">
    <citation type="submission" date="2020-02" db="EMBL/GenBank/DDBJ databases">
        <authorList>
            <person name="Meier V. D."/>
        </authorList>
    </citation>
    <scope>NUCLEOTIDE SEQUENCE</scope>
    <source>
        <strain evidence="6">AVDCRST_MAG35</strain>
    </source>
</reference>
<evidence type="ECO:0000259" key="5">
    <source>
        <dbReference type="PROSITE" id="PS50995"/>
    </source>
</evidence>